<accession>Q0W4V2</accession>
<dbReference type="OrthoDB" id="359484at2157"/>
<dbReference type="RefSeq" id="WP_012035956.1">
    <property type="nucleotide sequence ID" value="NC_009464.1"/>
</dbReference>
<dbReference type="KEGG" id="rci:RCIX1302"/>
<evidence type="ECO:0000313" key="2">
    <source>
        <dbReference type="EMBL" id="CAJ36591.1"/>
    </source>
</evidence>
<evidence type="ECO:0000256" key="1">
    <source>
        <dbReference type="SAM" id="MobiDB-lite"/>
    </source>
</evidence>
<dbReference type="GeneID" id="5143242"/>
<name>Q0W4V2_METAR</name>
<organism evidence="2 3">
    <name type="scientific">Methanocella arvoryzae (strain DSM 22066 / NBRC 105507 / MRE50)</name>
    <dbReference type="NCBI Taxonomy" id="351160"/>
    <lineage>
        <taxon>Archaea</taxon>
        <taxon>Methanobacteriati</taxon>
        <taxon>Methanobacteriota</taxon>
        <taxon>Stenosarchaea group</taxon>
        <taxon>Methanomicrobia</taxon>
        <taxon>Methanocellales</taxon>
        <taxon>Methanocellaceae</taxon>
        <taxon>Methanocella</taxon>
    </lineage>
</organism>
<proteinExistence type="predicted"/>
<evidence type="ECO:0000313" key="3">
    <source>
        <dbReference type="Proteomes" id="UP000000663"/>
    </source>
</evidence>
<dbReference type="AlphaFoldDB" id="Q0W4V2"/>
<dbReference type="eggNOG" id="arCOG12580">
    <property type="taxonomic scope" value="Archaea"/>
</dbReference>
<reference evidence="2 3" key="1">
    <citation type="journal article" date="2006" name="Science">
        <title>Genome of rice cluster I archaea -- the key methane producers in the rice rhizosphere.</title>
        <authorList>
            <person name="Erkel C."/>
            <person name="Kube M."/>
            <person name="Reinhardt R."/>
            <person name="Liesack W."/>
        </authorList>
    </citation>
    <scope>NUCLEOTIDE SEQUENCE [LARGE SCALE GENOMIC DNA]</scope>
    <source>
        <strain evidence="3">DSM 22066 / NBRC 105507 / MRE50</strain>
    </source>
</reference>
<sequence length="470" mass="52257">MCPGMADDNAEALPTIIECSQLNYSMADEKGEPLAGGEASASINAESLSVSPRMGEPLLLSLREITALNAADYRLEIVLSSGEKLAFFNLGRRFDDFVRELVKARNEILLKDMLMEEKVLKQSVKGTYSLSEGEQVSRSGPCEVRVYETGLLVLPEASDPFRLPFSFISSAQAQDYRLTVTTERGQTLVLSMLGREFDPLTRALNDAMNALSLKAQATFKELVPLADSSMVRKAARHAKDGRAAMKKDLDAVSPRIWPEMEKKLEAAGVFEEYRYLKSIGQADRMCIGVKKGLPADPNVEYVWYLTPVYGEGGKPGNALIMEAVSIAPGETPEEEEPAEPEAEEEVTEDGQKSIGKATYVFRIVSRKDYPGMSKADLDRAAEEAVRTLNDCMIAINFRREPIFLSDEKLREPANLQYLYSVQRLPELRYLRERFVGRVAHAGKEKWKKDLSALLAFNVGTADDSVRWSKA</sequence>
<gene>
    <name evidence="2" type="ORF">RCIX1302</name>
</gene>
<dbReference type="Proteomes" id="UP000000663">
    <property type="component" value="Chromosome"/>
</dbReference>
<protein>
    <submittedName>
        <fullName evidence="2">Uncharacterized protein</fullName>
    </submittedName>
</protein>
<dbReference type="STRING" id="351160.RCIX1302"/>
<keyword evidence="3" id="KW-1185">Reference proteome</keyword>
<dbReference type="EMBL" id="AM114193">
    <property type="protein sequence ID" value="CAJ36591.1"/>
    <property type="molecule type" value="Genomic_DNA"/>
</dbReference>
<feature type="compositionally biased region" description="Acidic residues" evidence="1">
    <location>
        <begin position="331"/>
        <end position="348"/>
    </location>
</feature>
<feature type="region of interest" description="Disordered" evidence="1">
    <location>
        <begin position="329"/>
        <end position="351"/>
    </location>
</feature>
<dbReference type="PATRIC" id="fig|351160.9.peg.1667"/>